<dbReference type="Gene3D" id="3.40.50.1820">
    <property type="entry name" value="alpha/beta hydrolase"/>
    <property type="match status" value="1"/>
</dbReference>
<evidence type="ECO:0000256" key="1">
    <source>
        <dbReference type="SAM" id="MobiDB-lite"/>
    </source>
</evidence>
<sequence length="507" mass="53618">MAHVRMLTPETSPEPENRPSGLWQPNPTANNSNTTPNNTAATQQHQQQHQQQQQIQSLQKRKRSWPFTTTRPVSPPSSTSPVMMMMMRDGDERPTSSSAITSVRAMWENNAGGWRTAARRGLAPFEDAHYEDDIQPIFQSLIESGIDDVTSPEYTLAFYPRAHELALHAENALLHHGDRRLAAELYLRACAVLRVGRYSPLACSSEEPAESSSPCAIRARAWHLQKSYHTKAGRLSRDSPLDDVLIPHTHDAATRPDESTAGGRDRTSIAAAAAMSAKSKAGPARPQIPAAVRLPPRTLRTGTPCPAVLVVTDDRTSHSRLCGDLVARGWGCVVVEAPGCGDCPVPATSEEASAAAASAAAAPSLWAASVLDWMAAIRVFDMARVVVWAAADAAGLPALVGQLVAAVGGPRVRGCVAVVSGGESAVTMAAGGGWGSNGRVLVVADNNDGKGAAGVEAGAYDAEDDGLVLFEYGARVGGAEQAVRSLAPGAAGVYDWVEDLLRLDLVV</sequence>
<evidence type="ECO:0000313" key="2">
    <source>
        <dbReference type="EMBL" id="POS80519.1"/>
    </source>
</evidence>
<organism evidence="2 3">
    <name type="scientific">Diaporthe helianthi</name>
    <dbReference type="NCBI Taxonomy" id="158607"/>
    <lineage>
        <taxon>Eukaryota</taxon>
        <taxon>Fungi</taxon>
        <taxon>Dikarya</taxon>
        <taxon>Ascomycota</taxon>
        <taxon>Pezizomycotina</taxon>
        <taxon>Sordariomycetes</taxon>
        <taxon>Sordariomycetidae</taxon>
        <taxon>Diaporthales</taxon>
        <taxon>Diaporthaceae</taxon>
        <taxon>Diaporthe</taxon>
    </lineage>
</organism>
<dbReference type="InParanoid" id="A0A2P5IDF9"/>
<accession>A0A2P5IDF9</accession>
<feature type="compositionally biased region" description="Low complexity" evidence="1">
    <location>
        <begin position="24"/>
        <end position="54"/>
    </location>
</feature>
<dbReference type="SUPFAM" id="SSF53474">
    <property type="entry name" value="alpha/beta-Hydrolases"/>
    <property type="match status" value="1"/>
</dbReference>
<keyword evidence="3" id="KW-1185">Reference proteome</keyword>
<dbReference type="OrthoDB" id="5409895at2759"/>
<dbReference type="InterPro" id="IPR029058">
    <property type="entry name" value="AB_hydrolase_fold"/>
</dbReference>
<dbReference type="AlphaFoldDB" id="A0A2P5IDF9"/>
<dbReference type="Proteomes" id="UP000094444">
    <property type="component" value="Unassembled WGS sequence"/>
</dbReference>
<dbReference type="STRING" id="158607.A0A2P5IDF9"/>
<gene>
    <name evidence="2" type="ORF">DHEL01_v201087</name>
</gene>
<feature type="region of interest" description="Disordered" evidence="1">
    <location>
        <begin position="1"/>
        <end position="96"/>
    </location>
</feature>
<comment type="caution">
    <text evidence="2">The sequence shown here is derived from an EMBL/GenBank/DDBJ whole genome shotgun (WGS) entry which is preliminary data.</text>
</comment>
<proteinExistence type="predicted"/>
<reference evidence="2" key="1">
    <citation type="submission" date="2017-09" db="EMBL/GenBank/DDBJ databases">
        <title>Polyketide synthases of a Diaporthe helianthi virulent isolate.</title>
        <authorList>
            <person name="Baroncelli R."/>
        </authorList>
    </citation>
    <scope>NUCLEOTIDE SEQUENCE [LARGE SCALE GENOMIC DNA]</scope>
    <source>
        <strain evidence="2">7/96</strain>
    </source>
</reference>
<evidence type="ECO:0000313" key="3">
    <source>
        <dbReference type="Proteomes" id="UP000094444"/>
    </source>
</evidence>
<feature type="compositionally biased region" description="Low complexity" evidence="1">
    <location>
        <begin position="68"/>
        <end position="87"/>
    </location>
</feature>
<name>A0A2P5IDF9_DIAHE</name>
<dbReference type="EMBL" id="MAVT02000046">
    <property type="protein sequence ID" value="POS80519.1"/>
    <property type="molecule type" value="Genomic_DNA"/>
</dbReference>
<protein>
    <submittedName>
        <fullName evidence="2">Pigment biosynthesis protein Ayg1</fullName>
    </submittedName>
</protein>